<evidence type="ECO:0000313" key="3">
    <source>
        <dbReference type="Proteomes" id="UP000190648"/>
    </source>
</evidence>
<feature type="region of interest" description="Disordered" evidence="1">
    <location>
        <begin position="1"/>
        <end position="48"/>
    </location>
</feature>
<evidence type="ECO:0000313" key="2">
    <source>
        <dbReference type="EMBL" id="OPJ70557.1"/>
    </source>
</evidence>
<proteinExistence type="predicted"/>
<sequence>MGASGRSNQHRSYRISGVTNTWRDSREDRQTKESPTSSSGVDFKNPRLSSYGFPERSAWILVGQQPEATDLNFTAEDGMVFLT</sequence>
<accession>A0A1V4JFK4</accession>
<evidence type="ECO:0000256" key="1">
    <source>
        <dbReference type="SAM" id="MobiDB-lite"/>
    </source>
</evidence>
<dbReference type="Proteomes" id="UP000190648">
    <property type="component" value="Unassembled WGS sequence"/>
</dbReference>
<gene>
    <name evidence="2" type="ORF">AV530_019672</name>
</gene>
<dbReference type="EMBL" id="LSYS01007908">
    <property type="protein sequence ID" value="OPJ70557.1"/>
    <property type="molecule type" value="Genomic_DNA"/>
</dbReference>
<dbReference type="AlphaFoldDB" id="A0A1V4JFK4"/>
<protein>
    <submittedName>
        <fullName evidence="2">Uncharacterized protein</fullName>
    </submittedName>
</protein>
<feature type="compositionally biased region" description="Basic and acidic residues" evidence="1">
    <location>
        <begin position="23"/>
        <end position="32"/>
    </location>
</feature>
<reference evidence="2 3" key="1">
    <citation type="submission" date="2016-02" db="EMBL/GenBank/DDBJ databases">
        <title>Band-tailed pigeon sequencing and assembly.</title>
        <authorList>
            <person name="Soares A.E."/>
            <person name="Novak B.J."/>
            <person name="Rice E.S."/>
            <person name="O'Connell B."/>
            <person name="Chang D."/>
            <person name="Weber S."/>
            <person name="Shapiro B."/>
        </authorList>
    </citation>
    <scope>NUCLEOTIDE SEQUENCE [LARGE SCALE GENOMIC DNA]</scope>
    <source>
        <strain evidence="2">BTP2013</strain>
        <tissue evidence="2">Blood</tissue>
    </source>
</reference>
<name>A0A1V4JFK4_PATFA</name>
<keyword evidence="3" id="KW-1185">Reference proteome</keyword>
<comment type="caution">
    <text evidence="2">The sequence shown here is derived from an EMBL/GenBank/DDBJ whole genome shotgun (WGS) entry which is preliminary data.</text>
</comment>
<organism evidence="2 3">
    <name type="scientific">Patagioenas fasciata monilis</name>
    <dbReference type="NCBI Taxonomy" id="372326"/>
    <lineage>
        <taxon>Eukaryota</taxon>
        <taxon>Metazoa</taxon>
        <taxon>Chordata</taxon>
        <taxon>Craniata</taxon>
        <taxon>Vertebrata</taxon>
        <taxon>Euteleostomi</taxon>
        <taxon>Archelosauria</taxon>
        <taxon>Archosauria</taxon>
        <taxon>Dinosauria</taxon>
        <taxon>Saurischia</taxon>
        <taxon>Theropoda</taxon>
        <taxon>Coelurosauria</taxon>
        <taxon>Aves</taxon>
        <taxon>Neognathae</taxon>
        <taxon>Neoaves</taxon>
        <taxon>Columbimorphae</taxon>
        <taxon>Columbiformes</taxon>
        <taxon>Columbidae</taxon>
        <taxon>Patagioenas</taxon>
    </lineage>
</organism>